<organism evidence="1 2">
    <name type="scientific">Nitrospira defluvii</name>
    <dbReference type="NCBI Taxonomy" id="330214"/>
    <lineage>
        <taxon>Bacteria</taxon>
        <taxon>Pseudomonadati</taxon>
        <taxon>Nitrospirota</taxon>
        <taxon>Nitrospiria</taxon>
        <taxon>Nitrospirales</taxon>
        <taxon>Nitrospiraceae</taxon>
        <taxon>Nitrospira</taxon>
    </lineage>
</organism>
<evidence type="ECO:0000313" key="1">
    <source>
        <dbReference type="EMBL" id="CAE6798663.1"/>
    </source>
</evidence>
<gene>
    <name evidence="1" type="ORF">NSPZN2_70218</name>
</gene>
<proteinExistence type="predicted"/>
<sequence>MGPAPSKISWTSSWASLNSLTASIAFTTRPNPSWVSVSANTTIATLDMLHSFHNEQVNVENSLRLIGGTAAARSRDKLCTLLRSTRKFCGLDYNCTKKECRTREVPYRSAATHPLGS</sequence>
<reference evidence="1 2" key="1">
    <citation type="submission" date="2021-02" db="EMBL/GenBank/DDBJ databases">
        <authorList>
            <person name="Han P."/>
        </authorList>
    </citation>
    <scope>NUCLEOTIDE SEQUENCE [LARGE SCALE GENOMIC DNA]</scope>
    <source>
        <strain evidence="1">Candidatus Nitrospira sp. ZN2</strain>
    </source>
</reference>
<protein>
    <submittedName>
        <fullName evidence="1">Uncharacterized protein</fullName>
    </submittedName>
</protein>
<accession>A0ABN7MI48</accession>
<name>A0ABN7MI48_9BACT</name>
<dbReference type="Proteomes" id="UP000675880">
    <property type="component" value="Unassembled WGS sequence"/>
</dbReference>
<evidence type="ECO:0000313" key="2">
    <source>
        <dbReference type="Proteomes" id="UP000675880"/>
    </source>
</evidence>
<dbReference type="EMBL" id="CAJNBJ010000020">
    <property type="protein sequence ID" value="CAE6798663.1"/>
    <property type="molecule type" value="Genomic_DNA"/>
</dbReference>
<comment type="caution">
    <text evidence="1">The sequence shown here is derived from an EMBL/GenBank/DDBJ whole genome shotgun (WGS) entry which is preliminary data.</text>
</comment>
<keyword evidence="2" id="KW-1185">Reference proteome</keyword>